<dbReference type="STRING" id="1423806.FD15_GL001521"/>
<accession>A0A023CWN0</accession>
<dbReference type="SUPFAM" id="SSF53448">
    <property type="entry name" value="Nucleotide-diphospho-sugar transferases"/>
    <property type="match status" value="1"/>
</dbReference>
<dbReference type="Gene3D" id="3.90.550.10">
    <property type="entry name" value="Spore Coat Polysaccharide Biosynthesis Protein SpsA, Chain A"/>
    <property type="match status" value="1"/>
</dbReference>
<comment type="caution">
    <text evidence="1">The sequence shown here is derived from an EMBL/GenBank/DDBJ whole genome shotgun (WGS) entry which is preliminary data.</text>
</comment>
<dbReference type="Proteomes" id="UP000050961">
    <property type="component" value="Unassembled WGS sequence"/>
</dbReference>
<dbReference type="EMBL" id="AYZF01000013">
    <property type="protein sequence ID" value="KRN06319.1"/>
    <property type="molecule type" value="Genomic_DNA"/>
</dbReference>
<dbReference type="eggNOG" id="COG0463">
    <property type="taxonomic scope" value="Bacteria"/>
</dbReference>
<name>A0A023CWN0_9LACO</name>
<evidence type="ECO:0000313" key="2">
    <source>
        <dbReference type="Proteomes" id="UP000050961"/>
    </source>
</evidence>
<dbReference type="PATRIC" id="fig|1423806.3.peg.1541"/>
<gene>
    <name evidence="1" type="ORF">FD15_GL001521</name>
</gene>
<evidence type="ECO:0000313" key="1">
    <source>
        <dbReference type="EMBL" id="KRN06319.1"/>
    </source>
</evidence>
<organism evidence="1 2">
    <name type="scientific">Liquorilactobacillus sucicola DSM 21376 = JCM 15457</name>
    <dbReference type="NCBI Taxonomy" id="1423806"/>
    <lineage>
        <taxon>Bacteria</taxon>
        <taxon>Bacillati</taxon>
        <taxon>Bacillota</taxon>
        <taxon>Bacilli</taxon>
        <taxon>Lactobacillales</taxon>
        <taxon>Lactobacillaceae</taxon>
        <taxon>Liquorilactobacillus</taxon>
    </lineage>
</organism>
<dbReference type="InterPro" id="IPR029044">
    <property type="entry name" value="Nucleotide-diphossugar_trans"/>
</dbReference>
<reference evidence="1 2" key="1">
    <citation type="journal article" date="2015" name="Genome Announc.">
        <title>Expanding the biotechnology potential of lactobacilli through comparative genomics of 213 strains and associated genera.</title>
        <authorList>
            <person name="Sun Z."/>
            <person name="Harris H.M."/>
            <person name="McCann A."/>
            <person name="Guo C."/>
            <person name="Argimon S."/>
            <person name="Zhang W."/>
            <person name="Yang X."/>
            <person name="Jeffery I.B."/>
            <person name="Cooney J.C."/>
            <person name="Kagawa T.F."/>
            <person name="Liu W."/>
            <person name="Song Y."/>
            <person name="Salvetti E."/>
            <person name="Wrobel A."/>
            <person name="Rasinkangas P."/>
            <person name="Parkhill J."/>
            <person name="Rea M.C."/>
            <person name="O'Sullivan O."/>
            <person name="Ritari J."/>
            <person name="Douillard F.P."/>
            <person name="Paul Ross R."/>
            <person name="Yang R."/>
            <person name="Briner A.E."/>
            <person name="Felis G.E."/>
            <person name="de Vos W.M."/>
            <person name="Barrangou R."/>
            <person name="Klaenhammer T.R."/>
            <person name="Caufield P.W."/>
            <person name="Cui Y."/>
            <person name="Zhang H."/>
            <person name="O'Toole P.W."/>
        </authorList>
    </citation>
    <scope>NUCLEOTIDE SEQUENCE [LARGE SCALE GENOMIC DNA]</scope>
    <source>
        <strain evidence="1 2">DSM 21376</strain>
    </source>
</reference>
<dbReference type="CDD" id="cd00761">
    <property type="entry name" value="Glyco_tranf_GTA_type"/>
    <property type="match status" value="1"/>
</dbReference>
<keyword evidence="2" id="KW-1185">Reference proteome</keyword>
<evidence type="ECO:0008006" key="3">
    <source>
        <dbReference type="Google" id="ProtNLM"/>
    </source>
</evidence>
<dbReference type="AlphaFoldDB" id="A0A023CWN0"/>
<protein>
    <recommendedName>
        <fullName evidence="3">Glycosyltransferase 2-like domain-containing protein</fullName>
    </recommendedName>
</protein>
<sequence>MARGDYIYFADADDLLAPNLVAKVLELFDCFKSEIVAFNYYELYGTQKTAAGYHNPELGEVSAVAALAALFQGAFGNYVWKFIAKRELYIKNNLFFPLGRNFEDVATTYRIFGAATKVYFTAERLYFYRQRSSSVSHGYNSKDVDDLVTTIAEMECYTDHNFKVLRGELRKLEFNLLFMSVIQMNGWKPTTQLISEKAKKLRLNSNLEDAHKLRSTLEEIHRKTPKIDKEYVRQGLKLGAWKLHVFPVLLQAKKAANILLGRR</sequence>
<proteinExistence type="predicted"/>